<evidence type="ECO:0000256" key="3">
    <source>
        <dbReference type="ARBA" id="ARBA00022490"/>
    </source>
</evidence>
<dbReference type="GO" id="GO:0019702">
    <property type="term" value="F:protein arginine N5-methyltransferase activity"/>
    <property type="evidence" value="ECO:0007669"/>
    <property type="project" value="TreeGrafter"/>
</dbReference>
<comment type="similarity">
    <text evidence="8">Belongs to the class I-like SAM-binding methyltransferase superfamily. RMT2 methyltransferase family.</text>
</comment>
<feature type="domain" description="RMT2" evidence="10">
    <location>
        <begin position="166"/>
        <end position="388"/>
    </location>
</feature>
<evidence type="ECO:0000256" key="2">
    <source>
        <dbReference type="ARBA" id="ARBA00011245"/>
    </source>
</evidence>
<dbReference type="EMBL" id="ML992504">
    <property type="protein sequence ID" value="KAF2224665.1"/>
    <property type="molecule type" value="Genomic_DNA"/>
</dbReference>
<dbReference type="PANTHER" id="PTHR32379">
    <property type="entry name" value="GUANIDINOACETATE N-METHYLTRANSFERASE"/>
    <property type="match status" value="1"/>
</dbReference>
<keyword evidence="7 8" id="KW-0539">Nucleus</keyword>
<evidence type="ECO:0000256" key="9">
    <source>
        <dbReference type="SAM" id="MobiDB-lite"/>
    </source>
</evidence>
<dbReference type="EC" id="2.1.1.-" evidence="8"/>
<dbReference type="SUPFAM" id="SSF48403">
    <property type="entry name" value="Ankyrin repeat"/>
    <property type="match status" value="1"/>
</dbReference>
<evidence type="ECO:0000256" key="8">
    <source>
        <dbReference type="PIRNR" id="PIRNR038148"/>
    </source>
</evidence>
<dbReference type="GO" id="GO:0032259">
    <property type="term" value="P:methylation"/>
    <property type="evidence" value="ECO:0007669"/>
    <property type="project" value="UniProtKB-KW"/>
</dbReference>
<dbReference type="GO" id="GO:0005634">
    <property type="term" value="C:nucleus"/>
    <property type="evidence" value="ECO:0007669"/>
    <property type="project" value="UniProtKB-SubCell"/>
</dbReference>
<keyword evidence="12" id="KW-1185">Reference proteome</keyword>
<dbReference type="SUPFAM" id="SSF53335">
    <property type="entry name" value="S-adenosyl-L-methionine-dependent methyltransferases"/>
    <property type="match status" value="1"/>
</dbReference>
<dbReference type="AlphaFoldDB" id="A0A6A6GG32"/>
<evidence type="ECO:0000259" key="10">
    <source>
        <dbReference type="PROSITE" id="PS51559"/>
    </source>
</evidence>
<dbReference type="PROSITE" id="PS51559">
    <property type="entry name" value="SAM_RMT2"/>
    <property type="match status" value="1"/>
</dbReference>
<evidence type="ECO:0000256" key="7">
    <source>
        <dbReference type="ARBA" id="ARBA00023242"/>
    </source>
</evidence>
<comment type="function">
    <text evidence="1 8">S-adenosyl-L-methionine-dependent protein-arginine N-methyltransferase that methylates the delta-nitrogen atom of arginine residues to form N5-methylarginine (type IV) in target proteins. Monomethylates ribosomal protein L12.</text>
</comment>
<reference evidence="12" key="1">
    <citation type="journal article" date="2020" name="Stud. Mycol.">
        <title>101 Dothideomycetes genomes: A test case for predicting lifestyles and emergence of pathogens.</title>
        <authorList>
            <person name="Haridas S."/>
            <person name="Albert R."/>
            <person name="Binder M."/>
            <person name="Bloem J."/>
            <person name="LaButti K."/>
            <person name="Salamov A."/>
            <person name="Andreopoulos B."/>
            <person name="Baker S."/>
            <person name="Barry K."/>
            <person name="Bills G."/>
            <person name="Bluhm B."/>
            <person name="Cannon C."/>
            <person name="Castanera R."/>
            <person name="Culley D."/>
            <person name="Daum C."/>
            <person name="Ezra D."/>
            <person name="Gonzalez J."/>
            <person name="Henrissat B."/>
            <person name="Kuo A."/>
            <person name="Liang C."/>
            <person name="Lipzen A."/>
            <person name="Lutzoni F."/>
            <person name="Magnuson J."/>
            <person name="Mondo S."/>
            <person name="Nolan M."/>
            <person name="Ohm R."/>
            <person name="Pangilinan J."/>
            <person name="Park H.-J."/>
            <person name="Ramirez L."/>
            <person name="Alfaro M."/>
            <person name="Sun H."/>
            <person name="Tritt A."/>
            <person name="Yoshinaga Y."/>
            <person name="Zwiers L.-H."/>
            <person name="Turgeon B."/>
            <person name="Goodwin S."/>
            <person name="Spatafora J."/>
            <person name="Crous P."/>
            <person name="Grigoriev I."/>
        </authorList>
    </citation>
    <scope>NUCLEOTIDE SEQUENCE [LARGE SCALE GENOMIC DNA]</scope>
    <source>
        <strain evidence="12">CECT 20119</strain>
    </source>
</reference>
<evidence type="ECO:0000256" key="6">
    <source>
        <dbReference type="ARBA" id="ARBA00022691"/>
    </source>
</evidence>
<dbReference type="FunFam" id="3.40.50.150:FF:000135">
    <property type="entry name" value="Arginine N-methyltransferase 2"/>
    <property type="match status" value="1"/>
</dbReference>
<feature type="region of interest" description="Disordered" evidence="9">
    <location>
        <begin position="134"/>
        <end position="163"/>
    </location>
</feature>
<gene>
    <name evidence="11" type="ORF">BDZ85DRAFT_232685</name>
</gene>
<evidence type="ECO:0000256" key="1">
    <source>
        <dbReference type="ARBA" id="ARBA00002207"/>
    </source>
</evidence>
<evidence type="ECO:0000313" key="11">
    <source>
        <dbReference type="EMBL" id="KAF2224665.1"/>
    </source>
</evidence>
<comment type="subunit">
    <text evidence="2 8">Monomer.</text>
</comment>
<dbReference type="Gene3D" id="1.25.40.20">
    <property type="entry name" value="Ankyrin repeat-containing domain"/>
    <property type="match status" value="1"/>
</dbReference>
<dbReference type="Gene3D" id="3.40.50.150">
    <property type="entry name" value="Vaccinia Virus protein VP39"/>
    <property type="match status" value="1"/>
</dbReference>
<comment type="subcellular location">
    <subcellularLocation>
        <location evidence="8">Cytoplasm</location>
    </subcellularLocation>
    <subcellularLocation>
        <location evidence="8">Nucleus</location>
    </subcellularLocation>
</comment>
<dbReference type="InterPro" id="IPR036770">
    <property type="entry name" value="Ankyrin_rpt-contain_sf"/>
</dbReference>
<dbReference type="PANTHER" id="PTHR32379:SF1">
    <property type="entry name" value="GUANIDINOACETATE N-METHYLTRANSFERASE"/>
    <property type="match status" value="1"/>
</dbReference>
<dbReference type="InterPro" id="IPR017408">
    <property type="entry name" value="Arginine_N-MeTrfase_2"/>
</dbReference>
<proteinExistence type="inferred from homology"/>
<keyword evidence="6" id="KW-0949">S-adenosyl-L-methionine</keyword>
<organism evidence="11 12">
    <name type="scientific">Elsinoe ampelina</name>
    <dbReference type="NCBI Taxonomy" id="302913"/>
    <lineage>
        <taxon>Eukaryota</taxon>
        <taxon>Fungi</taxon>
        <taxon>Dikarya</taxon>
        <taxon>Ascomycota</taxon>
        <taxon>Pezizomycotina</taxon>
        <taxon>Dothideomycetes</taxon>
        <taxon>Dothideomycetidae</taxon>
        <taxon>Myriangiales</taxon>
        <taxon>Elsinoaceae</taxon>
        <taxon>Elsinoe</taxon>
    </lineage>
</organism>
<evidence type="ECO:0000313" key="12">
    <source>
        <dbReference type="Proteomes" id="UP000799538"/>
    </source>
</evidence>
<dbReference type="InterPro" id="IPR026480">
    <property type="entry name" value="RMT2_dom"/>
</dbReference>
<keyword evidence="3 8" id="KW-0963">Cytoplasm</keyword>
<dbReference type="GO" id="GO:0005737">
    <property type="term" value="C:cytoplasm"/>
    <property type="evidence" value="ECO:0007669"/>
    <property type="project" value="UniProtKB-SubCell"/>
</dbReference>
<dbReference type="Proteomes" id="UP000799538">
    <property type="component" value="Unassembled WGS sequence"/>
</dbReference>
<protein>
    <recommendedName>
        <fullName evidence="8">Arginine N-methyltransferase 2</fullName>
        <ecNumber evidence="8">2.1.1.-</ecNumber>
    </recommendedName>
</protein>
<dbReference type="InterPro" id="IPR029063">
    <property type="entry name" value="SAM-dependent_MTases_sf"/>
</dbReference>
<sequence length="388" mass="43248">MDNETEEKLLAQSLLLASAKHDAIAVRNLLKSTSANVQDADTGYTPLHAAIASCDSKATDRIAGVQTAPIDETKVADVVTLLLQHGAIWNDLDQNNETPGCIAFRLGLTKVYDLIVAAGVRAELLLDKLASITADGNDDDEEDDEVDEVMEDADDSENGEPPEDYIDHWDSNNDFLRSSLRFTDKQLLDSSSNAVMMDWETDIMARHATTLIPKSGLRTMNVGHGMGIVDTEIQKHLPAEHHIIEAHPAVLESMRKNGWFDKPGVHIHQGRWQDVVPKLVAQGIVLDAVYYDTFAEDYSALRDFFNEAVIGLMDSKGLFGFYHGLGADRQVCYDVYTKVVELDLMNAGLETEWEEIPVPTIEWEGVRRSYWNVDIYRLPVCKFVGQVQ</sequence>
<evidence type="ECO:0000256" key="4">
    <source>
        <dbReference type="ARBA" id="ARBA00022603"/>
    </source>
</evidence>
<dbReference type="InterPro" id="IPR051038">
    <property type="entry name" value="RMT2/GAMT_Mtase"/>
</dbReference>
<dbReference type="PIRSF" id="PIRSF038148">
    <property type="entry name" value="Arginine_N-mtfrase-2"/>
    <property type="match status" value="1"/>
</dbReference>
<name>A0A6A6GG32_9PEZI</name>
<keyword evidence="4 8" id="KW-0489">Methyltransferase</keyword>
<dbReference type="OrthoDB" id="19014at2759"/>
<feature type="compositionally biased region" description="Acidic residues" evidence="9">
    <location>
        <begin position="136"/>
        <end position="163"/>
    </location>
</feature>
<accession>A0A6A6GG32</accession>
<keyword evidence="5 8" id="KW-0808">Transferase</keyword>
<evidence type="ECO:0000256" key="5">
    <source>
        <dbReference type="ARBA" id="ARBA00022679"/>
    </source>
</evidence>